<keyword evidence="2" id="KW-1185">Reference proteome</keyword>
<sequence length="122" mass="13242">MSSCFTGLSLGTLEDICATAREISFILIHHRKQLPLNPTIVILDLNRIPPQISGDPTPLQHLARNPIAIAAVIDRIAPPTSIFATSQPLMQIEFWAAYEGGTGDSNSSSGSLLKWEILPSQH</sequence>
<gene>
    <name evidence="1" type="ORF">N7515_000798</name>
</gene>
<evidence type="ECO:0000313" key="2">
    <source>
        <dbReference type="Proteomes" id="UP001149079"/>
    </source>
</evidence>
<protein>
    <submittedName>
        <fullName evidence="1">Uncharacterized protein</fullName>
    </submittedName>
</protein>
<comment type="caution">
    <text evidence="1">The sequence shown here is derived from an EMBL/GenBank/DDBJ whole genome shotgun (WGS) entry which is preliminary data.</text>
</comment>
<dbReference type="AlphaFoldDB" id="A0A9W9HFP3"/>
<reference evidence="1" key="1">
    <citation type="submission" date="2022-11" db="EMBL/GenBank/DDBJ databases">
        <authorList>
            <person name="Petersen C."/>
        </authorList>
    </citation>
    <scope>NUCLEOTIDE SEQUENCE</scope>
    <source>
        <strain evidence="1">IBT 22155</strain>
    </source>
</reference>
<reference evidence="1" key="2">
    <citation type="journal article" date="2023" name="IMA Fungus">
        <title>Comparative genomic study of the Penicillium genus elucidates a diverse pangenome and 15 lateral gene transfer events.</title>
        <authorList>
            <person name="Petersen C."/>
            <person name="Sorensen T."/>
            <person name="Nielsen M.R."/>
            <person name="Sondergaard T.E."/>
            <person name="Sorensen J.L."/>
            <person name="Fitzpatrick D.A."/>
            <person name="Frisvad J.C."/>
            <person name="Nielsen K.L."/>
        </authorList>
    </citation>
    <scope>NUCLEOTIDE SEQUENCE</scope>
    <source>
        <strain evidence="1">IBT 22155</strain>
    </source>
</reference>
<organism evidence="1 2">
    <name type="scientific">Penicillium bovifimosum</name>
    <dbReference type="NCBI Taxonomy" id="126998"/>
    <lineage>
        <taxon>Eukaryota</taxon>
        <taxon>Fungi</taxon>
        <taxon>Dikarya</taxon>
        <taxon>Ascomycota</taxon>
        <taxon>Pezizomycotina</taxon>
        <taxon>Eurotiomycetes</taxon>
        <taxon>Eurotiomycetidae</taxon>
        <taxon>Eurotiales</taxon>
        <taxon>Aspergillaceae</taxon>
        <taxon>Penicillium</taxon>
    </lineage>
</organism>
<dbReference type="Proteomes" id="UP001149079">
    <property type="component" value="Unassembled WGS sequence"/>
</dbReference>
<proteinExistence type="predicted"/>
<accession>A0A9W9HFP3</accession>
<name>A0A9W9HFP3_9EURO</name>
<dbReference type="GeneID" id="81400712"/>
<evidence type="ECO:0000313" key="1">
    <source>
        <dbReference type="EMBL" id="KAJ5146234.1"/>
    </source>
</evidence>
<dbReference type="RefSeq" id="XP_056526708.1">
    <property type="nucleotide sequence ID" value="XM_056661542.1"/>
</dbReference>
<dbReference type="EMBL" id="JAPQKL010000001">
    <property type="protein sequence ID" value="KAJ5146234.1"/>
    <property type="molecule type" value="Genomic_DNA"/>
</dbReference>